<sequence length="59" mass="6345">MRSQLRQCVDLSAGARAVQLCIMNQAECSGVALADRWQTDAPLLAIGTSPVGEETRSRL</sequence>
<gene>
    <name evidence="1" type="ORF">CERZMDRAFT_92000</name>
</gene>
<dbReference type="Proteomes" id="UP000799539">
    <property type="component" value="Unassembled WGS sequence"/>
</dbReference>
<organism evidence="1 2">
    <name type="scientific">Cercospora zeae-maydis SCOH1-5</name>
    <dbReference type="NCBI Taxonomy" id="717836"/>
    <lineage>
        <taxon>Eukaryota</taxon>
        <taxon>Fungi</taxon>
        <taxon>Dikarya</taxon>
        <taxon>Ascomycota</taxon>
        <taxon>Pezizomycotina</taxon>
        <taxon>Dothideomycetes</taxon>
        <taxon>Dothideomycetidae</taxon>
        <taxon>Mycosphaerellales</taxon>
        <taxon>Mycosphaerellaceae</taxon>
        <taxon>Cercospora</taxon>
    </lineage>
</organism>
<accession>A0A6A6F1L7</accession>
<evidence type="ECO:0000313" key="2">
    <source>
        <dbReference type="Proteomes" id="UP000799539"/>
    </source>
</evidence>
<name>A0A6A6F1L7_9PEZI</name>
<dbReference type="EMBL" id="ML992747">
    <property type="protein sequence ID" value="KAF2206197.1"/>
    <property type="molecule type" value="Genomic_DNA"/>
</dbReference>
<protein>
    <submittedName>
        <fullName evidence="1">Uncharacterized protein</fullName>
    </submittedName>
</protein>
<proteinExistence type="predicted"/>
<dbReference type="AlphaFoldDB" id="A0A6A6F1L7"/>
<evidence type="ECO:0000313" key="1">
    <source>
        <dbReference type="EMBL" id="KAF2206197.1"/>
    </source>
</evidence>
<reference evidence="1" key="1">
    <citation type="journal article" date="2020" name="Stud. Mycol.">
        <title>101 Dothideomycetes genomes: a test case for predicting lifestyles and emergence of pathogens.</title>
        <authorList>
            <person name="Haridas S."/>
            <person name="Albert R."/>
            <person name="Binder M."/>
            <person name="Bloem J."/>
            <person name="Labutti K."/>
            <person name="Salamov A."/>
            <person name="Andreopoulos B."/>
            <person name="Baker S."/>
            <person name="Barry K."/>
            <person name="Bills G."/>
            <person name="Bluhm B."/>
            <person name="Cannon C."/>
            <person name="Castanera R."/>
            <person name="Culley D."/>
            <person name="Daum C."/>
            <person name="Ezra D."/>
            <person name="Gonzalez J."/>
            <person name="Henrissat B."/>
            <person name="Kuo A."/>
            <person name="Liang C."/>
            <person name="Lipzen A."/>
            <person name="Lutzoni F."/>
            <person name="Magnuson J."/>
            <person name="Mondo S."/>
            <person name="Nolan M."/>
            <person name="Ohm R."/>
            <person name="Pangilinan J."/>
            <person name="Park H.-J."/>
            <person name="Ramirez L."/>
            <person name="Alfaro M."/>
            <person name="Sun H."/>
            <person name="Tritt A."/>
            <person name="Yoshinaga Y."/>
            <person name="Zwiers L.-H."/>
            <person name="Turgeon B."/>
            <person name="Goodwin S."/>
            <person name="Spatafora J."/>
            <person name="Crous P."/>
            <person name="Grigoriev I."/>
        </authorList>
    </citation>
    <scope>NUCLEOTIDE SEQUENCE</scope>
    <source>
        <strain evidence="1">SCOH1-5</strain>
    </source>
</reference>
<keyword evidence="2" id="KW-1185">Reference proteome</keyword>